<proteinExistence type="predicted"/>
<dbReference type="RefSeq" id="XP_016245655.1">
    <property type="nucleotide sequence ID" value="XM_016395799.1"/>
</dbReference>
<dbReference type="AlphaFoldDB" id="A0A0D2CPE8"/>
<protein>
    <submittedName>
        <fullName evidence="1">Uncharacterized protein</fullName>
    </submittedName>
</protein>
<evidence type="ECO:0000313" key="2">
    <source>
        <dbReference type="Proteomes" id="UP000054466"/>
    </source>
</evidence>
<dbReference type="HOGENOM" id="CLU_821438_0_0_1"/>
<dbReference type="OrthoDB" id="10464584at2759"/>
<reference evidence="1 2" key="1">
    <citation type="submission" date="2015-01" db="EMBL/GenBank/DDBJ databases">
        <title>The Genome Sequence of Cladophialophora immunda CBS83496.</title>
        <authorList>
            <consortium name="The Broad Institute Genomics Platform"/>
            <person name="Cuomo C."/>
            <person name="de Hoog S."/>
            <person name="Gorbushina A."/>
            <person name="Stielow B."/>
            <person name="Teixiera M."/>
            <person name="Abouelleil A."/>
            <person name="Chapman S.B."/>
            <person name="Priest M."/>
            <person name="Young S.K."/>
            <person name="Wortman J."/>
            <person name="Nusbaum C."/>
            <person name="Birren B."/>
        </authorList>
    </citation>
    <scope>NUCLEOTIDE SEQUENCE [LARGE SCALE GENOMIC DNA]</scope>
    <source>
        <strain evidence="1 2">CBS 83496</strain>
    </source>
</reference>
<evidence type="ECO:0000313" key="1">
    <source>
        <dbReference type="EMBL" id="KIW25439.1"/>
    </source>
</evidence>
<sequence length="361" mass="40518">MACFHTKTLEVSEIWALNQITDPGSKSQRKEEKQERMGLDRLKSAQAIASGMSRIAEKQKSGGYRYTTKPRLFQSLLNKLGFVHDGLTFWKGQFKPNDNCVVSKTATKNLENSLEELKKQIHAIDMHFHLGEKKMGRSRRFGNMASASVGVSVHGKPSKRSRKFELGLPEKEGRSATGLPATIAVYADGERVIFGECKSRWYPFRVMDNNFKDMRLDRLGRPGGRSQNEDHYKEVEAKTQGLDALVVAEGGNDADIEALVHRLDSQQGKNADFMALVHKGKLRAYSLCYGEAEKSFKACNPCRKCFVLYRWGDQQDKKPGQKSNSALNCAEDDIHLQEKHLGKCRCDEAQQVDPPTTVSSA</sequence>
<organism evidence="1 2">
    <name type="scientific">Cladophialophora immunda</name>
    <dbReference type="NCBI Taxonomy" id="569365"/>
    <lineage>
        <taxon>Eukaryota</taxon>
        <taxon>Fungi</taxon>
        <taxon>Dikarya</taxon>
        <taxon>Ascomycota</taxon>
        <taxon>Pezizomycotina</taxon>
        <taxon>Eurotiomycetes</taxon>
        <taxon>Chaetothyriomycetidae</taxon>
        <taxon>Chaetothyriales</taxon>
        <taxon>Herpotrichiellaceae</taxon>
        <taxon>Cladophialophora</taxon>
    </lineage>
</organism>
<keyword evidence="2" id="KW-1185">Reference proteome</keyword>
<dbReference type="EMBL" id="KN847044">
    <property type="protein sequence ID" value="KIW25439.1"/>
    <property type="molecule type" value="Genomic_DNA"/>
</dbReference>
<dbReference type="VEuPathDB" id="FungiDB:PV07_08612"/>
<name>A0A0D2CPE8_9EURO</name>
<dbReference type="GeneID" id="27347806"/>
<accession>A0A0D2CPE8</accession>
<gene>
    <name evidence="1" type="ORF">PV07_08612</name>
</gene>
<dbReference type="Proteomes" id="UP000054466">
    <property type="component" value="Unassembled WGS sequence"/>
</dbReference>